<feature type="region of interest" description="Disordered" evidence="1">
    <location>
        <begin position="278"/>
        <end position="384"/>
    </location>
</feature>
<reference evidence="3" key="1">
    <citation type="submission" date="2022-05" db="EMBL/GenBank/DDBJ databases">
        <authorList>
            <person name="Okamura Y."/>
        </authorList>
    </citation>
    <scope>NUCLEOTIDE SEQUENCE</scope>
</reference>
<accession>A0A9P0XFX1</accession>
<keyword evidence="4" id="KW-1185">Reference proteome</keyword>
<name>A0A9P0XFX1_PIEBR</name>
<evidence type="ECO:0000313" key="3">
    <source>
        <dbReference type="EMBL" id="CAH4034768.1"/>
    </source>
</evidence>
<organism evidence="3 4">
    <name type="scientific">Pieris brassicae</name>
    <name type="common">White butterfly</name>
    <name type="synonym">Large white butterfly</name>
    <dbReference type="NCBI Taxonomy" id="7116"/>
    <lineage>
        <taxon>Eukaryota</taxon>
        <taxon>Metazoa</taxon>
        <taxon>Ecdysozoa</taxon>
        <taxon>Arthropoda</taxon>
        <taxon>Hexapoda</taxon>
        <taxon>Insecta</taxon>
        <taxon>Pterygota</taxon>
        <taxon>Neoptera</taxon>
        <taxon>Endopterygota</taxon>
        <taxon>Lepidoptera</taxon>
        <taxon>Glossata</taxon>
        <taxon>Ditrysia</taxon>
        <taxon>Papilionoidea</taxon>
        <taxon>Pieridae</taxon>
        <taxon>Pierinae</taxon>
        <taxon>Pieris</taxon>
    </lineage>
</organism>
<evidence type="ECO:0000256" key="1">
    <source>
        <dbReference type="SAM" id="MobiDB-lite"/>
    </source>
</evidence>
<evidence type="ECO:0000313" key="4">
    <source>
        <dbReference type="Proteomes" id="UP001152562"/>
    </source>
</evidence>
<feature type="chain" id="PRO_5040310534" description="Kazal-like domain-containing protein" evidence="2">
    <location>
        <begin position="23"/>
        <end position="548"/>
    </location>
</feature>
<dbReference type="AlphaFoldDB" id="A0A9P0XFX1"/>
<feature type="compositionally biased region" description="Low complexity" evidence="1">
    <location>
        <begin position="278"/>
        <end position="376"/>
    </location>
</feature>
<keyword evidence="2" id="KW-0732">Signal</keyword>
<feature type="signal peptide" evidence="2">
    <location>
        <begin position="1"/>
        <end position="22"/>
    </location>
</feature>
<evidence type="ECO:0008006" key="5">
    <source>
        <dbReference type="Google" id="ProtNLM"/>
    </source>
</evidence>
<dbReference type="EMBL" id="CALOZG010000042">
    <property type="protein sequence ID" value="CAH4034768.1"/>
    <property type="molecule type" value="Genomic_DNA"/>
</dbReference>
<dbReference type="Proteomes" id="UP001152562">
    <property type="component" value="Unassembled WGS sequence"/>
</dbReference>
<evidence type="ECO:0000256" key="2">
    <source>
        <dbReference type="SAM" id="SignalP"/>
    </source>
</evidence>
<gene>
    <name evidence="3" type="ORF">PIBRA_LOCUS10920</name>
</gene>
<comment type="caution">
    <text evidence="3">The sequence shown here is derived from an EMBL/GenBank/DDBJ whole genome shotgun (WGS) entry which is preliminary data.</text>
</comment>
<protein>
    <recommendedName>
        <fullName evidence="5">Kazal-like domain-containing protein</fullName>
    </recommendedName>
</protein>
<sequence length="548" mass="61627">MQLHTTLHLLLFCLLIPYPSKQHFVWPLHWCLLADICNHTWIPECGAEDEIPTNRKLFIDECDMYEYNCDYERDFEPINYSDCFNLPIKECPVPPPCPSIPPCPDHKLHKKGNRYKFVKTPPSDSLRRWGFKRTTLTSLPRHMLRGRRRYTPWHTRNMRRSVSKTKATFTTVVLKREEVIKNGKRMMKPPSPCLLAQFCNHTGIPLCGKQKEEKRKFIDDCDMFEFNCDYHKEFKKVADKDCEIIPETSSTSSTYDTKTMTSQSLTPINSSLITERISSTISSSTESTTPTTIPSTTESMSRTTESPTPATIPSTTESMSRSTESPTPATIPSTTESMSSSTESTTPTTIPSTTESMSSSTENPTTTTIPSTTESMASSTDSITPTTIHIATESTTSSRSESTTVQNNTEVISATAITESNQGDMQVTANYTCTSGLTTLATENSSVVTSTIPALTQTETSSAQAKTNSTIMTTRSTFPVTCNMYPKDCERPVTWETTSKGETRDFYQILRAKYGNRVKLLRATTHWPTGVVYRFNEENFRFGRHNES</sequence>
<proteinExistence type="predicted"/>